<keyword evidence="2" id="KW-1185">Reference proteome</keyword>
<proteinExistence type="predicted"/>
<evidence type="ECO:0000313" key="1">
    <source>
        <dbReference type="EMBL" id="MDQ0480242.1"/>
    </source>
</evidence>
<dbReference type="RefSeq" id="WP_307356118.1">
    <property type="nucleotide sequence ID" value="NZ_BAAACJ010000055.1"/>
</dbReference>
<organism evidence="1 2">
    <name type="scientific">Hathewaya limosa</name>
    <name type="common">Clostridium limosum</name>
    <dbReference type="NCBI Taxonomy" id="1536"/>
    <lineage>
        <taxon>Bacteria</taxon>
        <taxon>Bacillati</taxon>
        <taxon>Bacillota</taxon>
        <taxon>Clostridia</taxon>
        <taxon>Eubacteriales</taxon>
        <taxon>Clostridiaceae</taxon>
        <taxon>Hathewaya</taxon>
    </lineage>
</organism>
<name>A0ABU0JT23_HATLI</name>
<gene>
    <name evidence="1" type="ORF">QOZ93_001990</name>
</gene>
<dbReference type="EMBL" id="JAUSWN010000016">
    <property type="protein sequence ID" value="MDQ0480242.1"/>
    <property type="molecule type" value="Genomic_DNA"/>
</dbReference>
<evidence type="ECO:0000313" key="2">
    <source>
        <dbReference type="Proteomes" id="UP001224418"/>
    </source>
</evidence>
<reference evidence="1 2" key="1">
    <citation type="submission" date="2023-07" db="EMBL/GenBank/DDBJ databases">
        <title>Genomic Encyclopedia of Type Strains, Phase IV (KMG-IV): sequencing the most valuable type-strain genomes for metagenomic binning, comparative biology and taxonomic classification.</title>
        <authorList>
            <person name="Goeker M."/>
        </authorList>
    </citation>
    <scope>NUCLEOTIDE SEQUENCE [LARGE SCALE GENOMIC DNA]</scope>
    <source>
        <strain evidence="1 2">DSM 1400</strain>
    </source>
</reference>
<dbReference type="Proteomes" id="UP001224418">
    <property type="component" value="Unassembled WGS sequence"/>
</dbReference>
<comment type="caution">
    <text evidence="1">The sequence shown here is derived from an EMBL/GenBank/DDBJ whole genome shotgun (WGS) entry which is preliminary data.</text>
</comment>
<sequence>MIKFITEKYLRDVYREEPFEVYTLKQGQRLTPGAAEYLSDKRIKITREDTESSIVNKKVSQNKETQIIQETPKEVVKEEVVKEIVKEVKSSSFNLNKRLSYKLKSIEAAFLITSSEILKEDIIISQHIISLKRKISNVRNVIDGNGILEPIYCKECTGMDSLNFRDDLDDCFEITEFHMQLEKSNAILKMNALRCSLRELEFEIIDTYQSDDENLKNRIMGNINSIINSLSQLICLAVGGKECQKRM</sequence>
<protein>
    <submittedName>
        <fullName evidence="1">Ethanolamine utilization cobalamin adenosyltransferase</fullName>
    </submittedName>
</protein>
<accession>A0ABU0JT23</accession>